<feature type="region of interest" description="Disordered" evidence="1">
    <location>
        <begin position="65"/>
        <end position="91"/>
    </location>
</feature>
<dbReference type="AlphaFoldDB" id="A0A0B1TB60"/>
<reference evidence="2 3" key="1">
    <citation type="submission" date="2014-03" db="EMBL/GenBank/DDBJ databases">
        <title>Draft genome of the hookworm Oesophagostomum dentatum.</title>
        <authorList>
            <person name="Mitreva M."/>
        </authorList>
    </citation>
    <scope>NUCLEOTIDE SEQUENCE [LARGE SCALE GENOMIC DNA]</scope>
    <source>
        <strain evidence="2 3">OD-Hann</strain>
    </source>
</reference>
<keyword evidence="3" id="KW-1185">Reference proteome</keyword>
<evidence type="ECO:0000313" key="3">
    <source>
        <dbReference type="Proteomes" id="UP000053660"/>
    </source>
</evidence>
<protein>
    <submittedName>
        <fullName evidence="2">Uncharacterized protein</fullName>
    </submittedName>
</protein>
<proteinExistence type="predicted"/>
<accession>A0A0B1TB60</accession>
<evidence type="ECO:0000313" key="2">
    <source>
        <dbReference type="EMBL" id="KHJ93386.1"/>
    </source>
</evidence>
<dbReference type="Proteomes" id="UP000053660">
    <property type="component" value="Unassembled WGS sequence"/>
</dbReference>
<evidence type="ECO:0000256" key="1">
    <source>
        <dbReference type="SAM" id="MobiDB-lite"/>
    </source>
</evidence>
<sequence>MKLPGLPDELRPERWPLGILRFQKRAFDNYEDYVAPRRQVYSFAPPSQIRRIVLADQLEKRDSEPMRFQRNVGGSPGAASSHPGVLRFGRR</sequence>
<gene>
    <name evidence="2" type="ORF">OESDEN_06710</name>
</gene>
<dbReference type="EMBL" id="KN550795">
    <property type="protein sequence ID" value="KHJ93386.1"/>
    <property type="molecule type" value="Genomic_DNA"/>
</dbReference>
<name>A0A0B1TB60_OESDE</name>
<organism evidence="2 3">
    <name type="scientific">Oesophagostomum dentatum</name>
    <name type="common">Nodular worm</name>
    <dbReference type="NCBI Taxonomy" id="61180"/>
    <lineage>
        <taxon>Eukaryota</taxon>
        <taxon>Metazoa</taxon>
        <taxon>Ecdysozoa</taxon>
        <taxon>Nematoda</taxon>
        <taxon>Chromadorea</taxon>
        <taxon>Rhabditida</taxon>
        <taxon>Rhabditina</taxon>
        <taxon>Rhabditomorpha</taxon>
        <taxon>Strongyloidea</taxon>
        <taxon>Strongylidae</taxon>
        <taxon>Oesophagostomum</taxon>
    </lineage>
</organism>